<organism evidence="4 5">
    <name type="scientific">Paragonimus skrjabini miyazakii</name>
    <dbReference type="NCBI Taxonomy" id="59628"/>
    <lineage>
        <taxon>Eukaryota</taxon>
        <taxon>Metazoa</taxon>
        <taxon>Spiralia</taxon>
        <taxon>Lophotrochozoa</taxon>
        <taxon>Platyhelminthes</taxon>
        <taxon>Trematoda</taxon>
        <taxon>Digenea</taxon>
        <taxon>Plagiorchiida</taxon>
        <taxon>Troglotremata</taxon>
        <taxon>Troglotrematidae</taxon>
        <taxon>Paragonimus</taxon>
    </lineage>
</organism>
<sequence length="155" mass="17179">MVFDATSQDTTSVFTMTRTVTAVNRLINFMTSDGSMNRIFKAIQAVSVTDKCLTCRFQVTKLETNSLETLHGAYIAGVVDFVSSVDLAAHGHLKHVTVTMGIECFRPGPYESWVKVDSYILNKGKRLAFCDVRFTEEATGKLLARGSHTKFLISD</sequence>
<dbReference type="AlphaFoldDB" id="A0A8S9YJG9"/>
<dbReference type="InterPro" id="IPR039298">
    <property type="entry name" value="ACOT13"/>
</dbReference>
<comment type="similarity">
    <text evidence="1">Belongs to the thioesterase PaaI family.</text>
</comment>
<dbReference type="EMBL" id="JTDE01004485">
    <property type="protein sequence ID" value="KAF7254944.1"/>
    <property type="molecule type" value="Genomic_DNA"/>
</dbReference>
<name>A0A8S9YJG9_9TREM</name>
<keyword evidence="5" id="KW-1185">Reference proteome</keyword>
<evidence type="ECO:0000259" key="3">
    <source>
        <dbReference type="Pfam" id="PF03061"/>
    </source>
</evidence>
<dbReference type="PANTHER" id="PTHR21660">
    <property type="entry name" value="THIOESTERASE SUPERFAMILY MEMBER-RELATED"/>
    <property type="match status" value="1"/>
</dbReference>
<gene>
    <name evidence="4" type="ORF">EG68_08641</name>
</gene>
<evidence type="ECO:0000256" key="2">
    <source>
        <dbReference type="ARBA" id="ARBA00022801"/>
    </source>
</evidence>
<dbReference type="PANTHER" id="PTHR21660:SF1">
    <property type="entry name" value="ACYL-COENZYME A THIOESTERASE 13"/>
    <property type="match status" value="1"/>
</dbReference>
<dbReference type="Pfam" id="PF03061">
    <property type="entry name" value="4HBT"/>
    <property type="match status" value="1"/>
</dbReference>
<feature type="domain" description="Thioesterase" evidence="3">
    <location>
        <begin position="69"/>
        <end position="138"/>
    </location>
</feature>
<dbReference type="Gene3D" id="3.10.129.10">
    <property type="entry name" value="Hotdog Thioesterase"/>
    <property type="match status" value="1"/>
</dbReference>
<dbReference type="InterPro" id="IPR006683">
    <property type="entry name" value="Thioestr_dom"/>
</dbReference>
<evidence type="ECO:0000313" key="5">
    <source>
        <dbReference type="Proteomes" id="UP000822476"/>
    </source>
</evidence>
<dbReference type="GO" id="GO:0047617">
    <property type="term" value="F:fatty acyl-CoA hydrolase activity"/>
    <property type="evidence" value="ECO:0007669"/>
    <property type="project" value="InterPro"/>
</dbReference>
<dbReference type="InterPro" id="IPR029069">
    <property type="entry name" value="HotDog_dom_sf"/>
</dbReference>
<dbReference type="CDD" id="cd03443">
    <property type="entry name" value="PaaI_thioesterase"/>
    <property type="match status" value="1"/>
</dbReference>
<keyword evidence="2" id="KW-0378">Hydrolase</keyword>
<dbReference type="SUPFAM" id="SSF54637">
    <property type="entry name" value="Thioesterase/thiol ester dehydrase-isomerase"/>
    <property type="match status" value="1"/>
</dbReference>
<comment type="caution">
    <text evidence="4">The sequence shown here is derived from an EMBL/GenBank/DDBJ whole genome shotgun (WGS) entry which is preliminary data.</text>
</comment>
<dbReference type="OrthoDB" id="46529at2759"/>
<accession>A0A8S9YJG9</accession>
<reference evidence="4" key="1">
    <citation type="submission" date="2019-07" db="EMBL/GenBank/DDBJ databases">
        <title>Annotation for the trematode Paragonimus miyazaki's.</title>
        <authorList>
            <person name="Choi Y.-J."/>
        </authorList>
    </citation>
    <scope>NUCLEOTIDE SEQUENCE</scope>
    <source>
        <strain evidence="4">Japan</strain>
    </source>
</reference>
<evidence type="ECO:0000313" key="4">
    <source>
        <dbReference type="EMBL" id="KAF7254944.1"/>
    </source>
</evidence>
<evidence type="ECO:0000256" key="1">
    <source>
        <dbReference type="ARBA" id="ARBA00008324"/>
    </source>
</evidence>
<protein>
    <recommendedName>
        <fullName evidence="3">Thioesterase domain-containing protein</fullName>
    </recommendedName>
</protein>
<proteinExistence type="inferred from homology"/>
<dbReference type="Proteomes" id="UP000822476">
    <property type="component" value="Unassembled WGS sequence"/>
</dbReference>